<dbReference type="SUPFAM" id="SSF89550">
    <property type="entry name" value="PHP domain-like"/>
    <property type="match status" value="1"/>
</dbReference>
<gene>
    <name evidence="1" type="ORF">JF544_05875</name>
</gene>
<dbReference type="PANTHER" id="PTHR40084:SF1">
    <property type="entry name" value="PHOSPHOTRANSFERASE"/>
    <property type="match status" value="1"/>
</dbReference>
<dbReference type="RefSeq" id="WP_206932856.1">
    <property type="nucleotide sequence ID" value="NZ_JAEKJY010000001.1"/>
</dbReference>
<evidence type="ECO:0000313" key="2">
    <source>
        <dbReference type="Proteomes" id="UP000663970"/>
    </source>
</evidence>
<dbReference type="CDD" id="cd19067">
    <property type="entry name" value="PfuEndoQ-like"/>
    <property type="match status" value="1"/>
</dbReference>
<dbReference type="EMBL" id="JAEKJY010000001">
    <property type="protein sequence ID" value="MBN8234766.1"/>
    <property type="molecule type" value="Genomic_DNA"/>
</dbReference>
<organism evidence="1 2">
    <name type="scientific">Halobacillus kuroshimensis</name>
    <dbReference type="NCBI Taxonomy" id="302481"/>
    <lineage>
        <taxon>Bacteria</taxon>
        <taxon>Bacillati</taxon>
        <taxon>Bacillota</taxon>
        <taxon>Bacilli</taxon>
        <taxon>Bacillales</taxon>
        <taxon>Bacillaceae</taxon>
        <taxon>Halobacillus</taxon>
    </lineage>
</organism>
<dbReference type="Gene3D" id="3.20.20.140">
    <property type="entry name" value="Metal-dependent hydrolases"/>
    <property type="match status" value="1"/>
</dbReference>
<keyword evidence="2" id="KW-1185">Reference proteome</keyword>
<reference evidence="1 2" key="1">
    <citation type="submission" date="2020-12" db="EMBL/GenBank/DDBJ databases">
        <title>Oil enriched cultivation method for isolating marine PHA-producing bacteria.</title>
        <authorList>
            <person name="Zheng W."/>
            <person name="Yu S."/>
            <person name="Huang Y."/>
        </authorList>
    </citation>
    <scope>NUCLEOTIDE SEQUENCE [LARGE SCALE GENOMIC DNA]</scope>
    <source>
        <strain evidence="1 2">SY-2-6</strain>
    </source>
</reference>
<evidence type="ECO:0000313" key="1">
    <source>
        <dbReference type="EMBL" id="MBN8234766.1"/>
    </source>
</evidence>
<proteinExistence type="predicted"/>
<protein>
    <submittedName>
        <fullName evidence="1">TIGR00375 family protein</fullName>
    </submittedName>
</protein>
<accession>A0ABS3DTV4</accession>
<name>A0ABS3DTV4_9BACI</name>
<comment type="caution">
    <text evidence="1">The sequence shown here is derived from an EMBL/GenBank/DDBJ whole genome shotgun (WGS) entry which is preliminary data.</text>
</comment>
<dbReference type="PANTHER" id="PTHR40084">
    <property type="entry name" value="PHOSPHOHYDROLASE, PHP FAMILY"/>
    <property type="match status" value="1"/>
</dbReference>
<sequence length="386" mass="43238">MKDYFTDLHIHIGRDWNGGPVKITGSKKLTLTSVVEEASHSKGLDIVGVIDAQSPAVQDEIQSHLMNGQAVELQDGGIQYKHTVLILGAEIEVYDASCSGPVHLLCYFPYLRDMVRFSSWLSNKMKNISLSSQRFYGTARELQSYVREHGGLFIPAHIFTPFKSLYGRGVRTSLIEVLDSTAIDAVELGLSADTEMASHIYELQPYTYVTNSDAHSTANMAREYQTIQMETPSFEELRLALHNLRGRKVKANYGMNPRMGKYFQTVCAACLQQQSAGQESRCPSCGKGKWVKGVSDRIRELSDKRQERERPPYIPQVPLHTLPGIGPKTYQKLIEAFQNEMNIIHHTAEQDLGGILPESTIQKIMDMRQGRLSITKGGGGKYGRIR</sequence>
<dbReference type="Proteomes" id="UP000663970">
    <property type="component" value="Unassembled WGS sequence"/>
</dbReference>
<dbReference type="InterPro" id="IPR016195">
    <property type="entry name" value="Pol/histidinol_Pase-like"/>
</dbReference>